<comment type="caution">
    <text evidence="1">The sequence shown here is derived from an EMBL/GenBank/DDBJ whole genome shotgun (WGS) entry which is preliminary data.</text>
</comment>
<sequence>MKHRHCLSLAERVADLEAMLALAPHDIDRLHRERDAELTWLAWLLDTGLIQAAREAIARRFG</sequence>
<reference evidence="1 2" key="1">
    <citation type="submission" date="2023-08" db="EMBL/GenBank/DDBJ databases">
        <title>Implementing the SeqCode for naming new Mesorhizobium species isolated from Vachellia karroo root nodules.</title>
        <authorList>
            <person name="Van Lill M."/>
        </authorList>
    </citation>
    <scope>NUCLEOTIDE SEQUENCE [LARGE SCALE GENOMIC DNA]</scope>
    <source>
        <strain evidence="1 2">VK24D</strain>
    </source>
</reference>
<dbReference type="Proteomes" id="UP001287059">
    <property type="component" value="Unassembled WGS sequence"/>
</dbReference>
<name>A0ABU4Y8W2_9HYPH</name>
<protein>
    <submittedName>
        <fullName evidence="1">Uncharacterized protein</fullName>
    </submittedName>
</protein>
<keyword evidence="2" id="KW-1185">Reference proteome</keyword>
<proteinExistence type="predicted"/>
<gene>
    <name evidence="1" type="ORF">RFN28_32595</name>
</gene>
<organism evidence="1 2">
    <name type="scientific">Mesorhizobium album</name>
    <dbReference type="NCBI Taxonomy" id="3072314"/>
    <lineage>
        <taxon>Bacteria</taxon>
        <taxon>Pseudomonadati</taxon>
        <taxon>Pseudomonadota</taxon>
        <taxon>Alphaproteobacteria</taxon>
        <taxon>Hyphomicrobiales</taxon>
        <taxon>Phyllobacteriaceae</taxon>
        <taxon>Mesorhizobium</taxon>
    </lineage>
</organism>
<dbReference type="EMBL" id="JAVIIW010000070">
    <property type="protein sequence ID" value="MDX8483156.1"/>
    <property type="molecule type" value="Genomic_DNA"/>
</dbReference>
<evidence type="ECO:0000313" key="1">
    <source>
        <dbReference type="EMBL" id="MDX8483156.1"/>
    </source>
</evidence>
<evidence type="ECO:0000313" key="2">
    <source>
        <dbReference type="Proteomes" id="UP001287059"/>
    </source>
</evidence>
<dbReference type="RefSeq" id="WP_320291265.1">
    <property type="nucleotide sequence ID" value="NZ_JAVIIW010000070.1"/>
</dbReference>
<accession>A0ABU4Y8W2</accession>